<evidence type="ECO:0000313" key="1">
    <source>
        <dbReference type="EMBL" id="APD20376.1"/>
    </source>
</evidence>
<evidence type="ECO:0000313" key="2">
    <source>
        <dbReference type="Proteomes" id="UP000224041"/>
    </source>
</evidence>
<sequence length="190" mass="21877">MSNIVEKLVSAKLERRNYDLGKLAEDYILEEAKKFFADSKYVVHYQFETVIEAKPQSSRLICSAFKPSSRKRKYDIAIENTETGKIHVIEIKHQIAGGTAIDSVAIHLEDKPHLVEVTNNNDPFSLIVADFLPNIEYNDNWKKKEKFTENSKVVSRFNDFAINHNILVLLISEPDESLNLYFKEVLKTLC</sequence>
<keyword evidence="2" id="KW-1185">Reference proteome</keyword>
<reference evidence="1 2" key="1">
    <citation type="submission" date="2016-10" db="EMBL/GenBank/DDBJ databases">
        <title>Antibacterial composition for prophylaxis and treatment of hospital infections (variants), strains of bacteriophages, used for obtaining thereof.</title>
        <authorList>
            <person name="Aleshkin A.V."/>
            <person name="Volozhantsev N.V."/>
            <person name="Verevkin V.V."/>
            <person name="Krasilnikova V.M."/>
            <person name="Myakinina V.P."/>
            <person name="Popova A.V."/>
            <person name="Svetoch E.A."/>
        </authorList>
    </citation>
    <scope>NUCLEOTIDE SEQUENCE [LARGE SCALE GENOMIC DNA]</scope>
    <source>
        <strain evidence="1 2">KPV15</strain>
    </source>
</reference>
<dbReference type="KEGG" id="vg:65106769"/>
<dbReference type="Proteomes" id="UP000224041">
    <property type="component" value="Segment"/>
</dbReference>
<name>A0A1J0MGT2_9CAUD</name>
<dbReference type="EMBL" id="KY000080">
    <property type="protein sequence ID" value="APD20376.1"/>
    <property type="molecule type" value="Genomic_DNA"/>
</dbReference>
<proteinExistence type="predicted"/>
<protein>
    <submittedName>
        <fullName evidence="1">Uncharacterized protein</fullName>
    </submittedName>
</protein>
<organism evidence="1 2">
    <name type="scientific">Klebsiella phage KPV15</name>
    <dbReference type="NCBI Taxonomy" id="1913572"/>
    <lineage>
        <taxon>Viruses</taxon>
        <taxon>Duplodnaviria</taxon>
        <taxon>Heunggongvirae</taxon>
        <taxon>Uroviricota</taxon>
        <taxon>Caudoviricetes</taxon>
        <taxon>Pantevenvirales</taxon>
        <taxon>Straboviridae</taxon>
        <taxon>Tevenvirinae</taxon>
        <taxon>Jiaodavirus</taxon>
        <taxon>Jiaodavirus kppv15</taxon>
    </lineage>
</organism>
<dbReference type="RefSeq" id="YP_010089301.1">
    <property type="nucleotide sequence ID" value="NC_055715.1"/>
</dbReference>
<dbReference type="GeneID" id="65106769"/>
<accession>A0A1J0MGT2</accession>